<dbReference type="Proteomes" id="UP000292702">
    <property type="component" value="Unassembled WGS sequence"/>
</dbReference>
<keyword evidence="3" id="KW-1185">Reference proteome</keyword>
<evidence type="ECO:0000313" key="3">
    <source>
        <dbReference type="Proteomes" id="UP000292702"/>
    </source>
</evidence>
<sequence>MTTVMDIPAELGTYMLRGWILTDSICAQCHKVPLLRSPSASKFPVPPFCVTCNPVPIGGSTMDLLSTNPPKASSSASTSASDTASYESRSTAPTEISDDQEAIEFTPVDTPEALRRRQQSDTAAAEIGKRLLKGWAMLADECPSSECYGVPLVRPPKSGGERDPRKECVICGTVYVDQVDAAGLSSTAPLEVVGRRDPPTSVQDDILAARTGHAAVQVDARGFDGSALTQRPQLPVTIQPSSSQAHSLPVPHAAGISQSSTLSLDHTVLTLEKTLLSLTDRLQLFSSPAGLDITAVGQTADTIAKVSHALLNVKRLQRGDV</sequence>
<evidence type="ECO:0000313" key="2">
    <source>
        <dbReference type="EMBL" id="TCD71284.1"/>
    </source>
</evidence>
<dbReference type="PANTHER" id="PTHR16537:SF1">
    <property type="entry name" value="PROTEIN ZNRD2"/>
    <property type="match status" value="1"/>
</dbReference>
<feature type="compositionally biased region" description="Low complexity" evidence="1">
    <location>
        <begin position="72"/>
        <end position="85"/>
    </location>
</feature>
<protein>
    <submittedName>
        <fullName evidence="2">Uncharacterized protein</fullName>
    </submittedName>
</protein>
<dbReference type="Pfam" id="PF06677">
    <property type="entry name" value="Auto_anti-p27"/>
    <property type="match status" value="2"/>
</dbReference>
<proteinExistence type="predicted"/>
<name>A0A4R0S3I6_9APHY</name>
<evidence type="ECO:0000256" key="1">
    <source>
        <dbReference type="SAM" id="MobiDB-lite"/>
    </source>
</evidence>
<gene>
    <name evidence="2" type="ORF">EIP91_011055</name>
</gene>
<dbReference type="STRING" id="92696.A0A4R0S3I6"/>
<dbReference type="PANTHER" id="PTHR16537">
    <property type="entry name" value="SJOEGREN SYNDROME/SCLERODERMA AUTOANTIGEN 1"/>
    <property type="match status" value="1"/>
</dbReference>
<accession>A0A4R0S3I6</accession>
<dbReference type="AlphaFoldDB" id="A0A4R0S3I6"/>
<feature type="region of interest" description="Disordered" evidence="1">
    <location>
        <begin position="63"/>
        <end position="102"/>
    </location>
</feature>
<dbReference type="InterPro" id="IPR051888">
    <property type="entry name" value="UPF0148_domain"/>
</dbReference>
<comment type="caution">
    <text evidence="2">The sequence shown here is derived from an EMBL/GenBank/DDBJ whole genome shotgun (WGS) entry which is preliminary data.</text>
</comment>
<dbReference type="InterPro" id="IPR009563">
    <property type="entry name" value="SSSCA1"/>
</dbReference>
<dbReference type="EMBL" id="RWJN01000007">
    <property type="protein sequence ID" value="TCD71284.1"/>
    <property type="molecule type" value="Genomic_DNA"/>
</dbReference>
<reference evidence="2 3" key="1">
    <citation type="submission" date="2018-11" db="EMBL/GenBank/DDBJ databases">
        <title>Genome assembly of Steccherinum ochraceum LE-BIN_3174, the white-rot fungus of the Steccherinaceae family (The Residual Polyporoid clade, Polyporales, Basidiomycota).</title>
        <authorList>
            <person name="Fedorova T.V."/>
            <person name="Glazunova O.A."/>
            <person name="Landesman E.O."/>
            <person name="Moiseenko K.V."/>
            <person name="Psurtseva N.V."/>
            <person name="Savinova O.S."/>
            <person name="Shakhova N.V."/>
            <person name="Tyazhelova T.V."/>
            <person name="Vasina D.V."/>
        </authorList>
    </citation>
    <scope>NUCLEOTIDE SEQUENCE [LARGE SCALE GENOMIC DNA]</scope>
    <source>
        <strain evidence="2 3">LE-BIN_3174</strain>
    </source>
</reference>
<organism evidence="2 3">
    <name type="scientific">Steccherinum ochraceum</name>
    <dbReference type="NCBI Taxonomy" id="92696"/>
    <lineage>
        <taxon>Eukaryota</taxon>
        <taxon>Fungi</taxon>
        <taxon>Dikarya</taxon>
        <taxon>Basidiomycota</taxon>
        <taxon>Agaricomycotina</taxon>
        <taxon>Agaricomycetes</taxon>
        <taxon>Polyporales</taxon>
        <taxon>Steccherinaceae</taxon>
        <taxon>Steccherinum</taxon>
    </lineage>
</organism>
<dbReference type="OrthoDB" id="28939at2759"/>